<accession>A0A268ELF9</accession>
<evidence type="ECO:0000256" key="1">
    <source>
        <dbReference type="SAM" id="Coils"/>
    </source>
</evidence>
<comment type="caution">
    <text evidence="2">The sequence shown here is derived from an EMBL/GenBank/DDBJ whole genome shotgun (WGS) entry which is preliminary data.</text>
</comment>
<dbReference type="Proteomes" id="UP000215596">
    <property type="component" value="Unassembled WGS sequence"/>
</dbReference>
<dbReference type="EMBL" id="NPBY01000061">
    <property type="protein sequence ID" value="PAD73944.1"/>
    <property type="molecule type" value="Genomic_DNA"/>
</dbReference>
<organism evidence="2 3">
    <name type="scientific">Paenibacillus campinasensis</name>
    <dbReference type="NCBI Taxonomy" id="66347"/>
    <lineage>
        <taxon>Bacteria</taxon>
        <taxon>Bacillati</taxon>
        <taxon>Bacillota</taxon>
        <taxon>Bacilli</taxon>
        <taxon>Bacillales</taxon>
        <taxon>Paenibacillaceae</taxon>
        <taxon>Paenibacillus</taxon>
    </lineage>
</organism>
<evidence type="ECO:0000313" key="3">
    <source>
        <dbReference type="Proteomes" id="UP000215596"/>
    </source>
</evidence>
<dbReference type="RefSeq" id="WP_095266883.1">
    <property type="nucleotide sequence ID" value="NZ_NPBY01000061.1"/>
</dbReference>
<keyword evidence="1" id="KW-0175">Coiled coil</keyword>
<sequence>MPMVLIKNGDNGTWYKDRKGKAYPISDYTDGYFYTTVCGHGTVRREDGELLYTKAEYDELLSVCNELRRRFNKSIDDLARHARELVELKEERTTLLQKIERAVDEDAKKVELPREVAEAIEDFRKDGHDVDYIMRNLVKASPDRTRRLQILQDFSLSRGSELIMALINGYTVEQTPGKRLHAKVEELIYSWLDSPVDEAGAEEIHRLADRIVEQAQELITTT</sequence>
<name>A0A268ELF9_9BACL</name>
<protein>
    <submittedName>
        <fullName evidence="2">Uncharacterized protein</fullName>
    </submittedName>
</protein>
<evidence type="ECO:0000313" key="2">
    <source>
        <dbReference type="EMBL" id="PAD73944.1"/>
    </source>
</evidence>
<feature type="coiled-coil region" evidence="1">
    <location>
        <begin position="71"/>
        <end position="105"/>
    </location>
</feature>
<gene>
    <name evidence="2" type="ORF">CHH67_19105</name>
</gene>
<dbReference type="AlphaFoldDB" id="A0A268ELF9"/>
<dbReference type="OrthoDB" id="2661141at2"/>
<reference evidence="2 3" key="1">
    <citation type="submission" date="2017-07" db="EMBL/GenBank/DDBJ databases">
        <title>Isolation and whole genome analysis of endospore-forming bacteria from heroin.</title>
        <authorList>
            <person name="Kalinowski J."/>
            <person name="Ahrens B."/>
            <person name="Al-Dilaimi A."/>
            <person name="Winkler A."/>
            <person name="Wibberg D."/>
            <person name="Schleenbecker U."/>
            <person name="Ruckert C."/>
            <person name="Wolfel R."/>
            <person name="Grass G."/>
        </authorList>
    </citation>
    <scope>NUCLEOTIDE SEQUENCE [LARGE SCALE GENOMIC DNA]</scope>
    <source>
        <strain evidence="2 3">7537-G1</strain>
    </source>
</reference>
<proteinExistence type="predicted"/>